<proteinExistence type="predicted"/>
<dbReference type="EMBL" id="NBIV01000082">
    <property type="protein sequence ID" value="PXF44754.1"/>
    <property type="molecule type" value="Genomic_DNA"/>
</dbReference>
<organism evidence="1 2">
    <name type="scientific">Gracilariopsis chorda</name>
    <dbReference type="NCBI Taxonomy" id="448386"/>
    <lineage>
        <taxon>Eukaryota</taxon>
        <taxon>Rhodophyta</taxon>
        <taxon>Florideophyceae</taxon>
        <taxon>Rhodymeniophycidae</taxon>
        <taxon>Gracilariales</taxon>
        <taxon>Gracilariaceae</taxon>
        <taxon>Gracilariopsis</taxon>
    </lineage>
</organism>
<dbReference type="Proteomes" id="UP000247409">
    <property type="component" value="Unassembled WGS sequence"/>
</dbReference>
<sequence>MLLSCFKEHGVSRKDPSLLEQSVVFIDICEVSDIMTIHAKIARIRDLVRPGEDGSPRYVVISGDQPTYCMISNIWRWSYREHVQAPDPRDASLRLHEWMVPFHGFFHVDKQCLYPLCREMLYGLGLKEMALKAGLKNLQAEIILKHSHARNNRSVLFNICAAKIMHTSDIVLVDCSDVVDATWDFEGTDHCVECDLPYTKRYAQESQETTDNVSFRSIQAGRLLRKAVLRFFSSDPYSLHFVHTVLFTCLLPTVGFHVLSRTGHTHLTDNFWLSLADVLHASDHLKYQELYLF</sequence>
<reference evidence="1 2" key="1">
    <citation type="journal article" date="2018" name="Mol. Biol. Evol.">
        <title>Analysis of the draft genome of the red seaweed Gracilariopsis chorda provides insights into genome size evolution in Rhodophyta.</title>
        <authorList>
            <person name="Lee J."/>
            <person name="Yang E.C."/>
            <person name="Graf L."/>
            <person name="Yang J.H."/>
            <person name="Qiu H."/>
            <person name="Zel Zion U."/>
            <person name="Chan C.X."/>
            <person name="Stephens T.G."/>
            <person name="Weber A.P.M."/>
            <person name="Boo G.H."/>
            <person name="Boo S.M."/>
            <person name="Kim K.M."/>
            <person name="Shin Y."/>
            <person name="Jung M."/>
            <person name="Lee S.J."/>
            <person name="Yim H.S."/>
            <person name="Lee J.H."/>
            <person name="Bhattacharya D."/>
            <person name="Yoon H.S."/>
        </authorList>
    </citation>
    <scope>NUCLEOTIDE SEQUENCE [LARGE SCALE GENOMIC DNA]</scope>
    <source>
        <strain evidence="1 2">SKKU-2015</strain>
        <tissue evidence="1">Whole body</tissue>
    </source>
</reference>
<name>A0A2V3IRM6_9FLOR</name>
<accession>A0A2V3IRM6</accession>
<evidence type="ECO:0000313" key="2">
    <source>
        <dbReference type="Proteomes" id="UP000247409"/>
    </source>
</evidence>
<protein>
    <submittedName>
        <fullName evidence="1">Uncharacterized protein</fullName>
    </submittedName>
</protein>
<evidence type="ECO:0000313" key="1">
    <source>
        <dbReference type="EMBL" id="PXF44754.1"/>
    </source>
</evidence>
<comment type="caution">
    <text evidence="1">The sequence shown here is derived from an EMBL/GenBank/DDBJ whole genome shotgun (WGS) entry which is preliminary data.</text>
</comment>
<dbReference type="AlphaFoldDB" id="A0A2V3IRM6"/>
<keyword evidence="2" id="KW-1185">Reference proteome</keyword>
<gene>
    <name evidence="1" type="ORF">BWQ96_05513</name>
</gene>